<keyword evidence="4" id="KW-1185">Reference proteome</keyword>
<evidence type="ECO:0000256" key="1">
    <source>
        <dbReference type="SAM" id="MobiDB-lite"/>
    </source>
</evidence>
<feature type="transmembrane region" description="Helical" evidence="2">
    <location>
        <begin position="214"/>
        <end position="231"/>
    </location>
</feature>
<feature type="non-terminal residue" evidence="3">
    <location>
        <position position="1"/>
    </location>
</feature>
<protein>
    <submittedName>
        <fullName evidence="3">Uncharacterized protein</fullName>
    </submittedName>
</protein>
<keyword evidence="2" id="KW-0472">Membrane</keyword>
<feature type="region of interest" description="Disordered" evidence="1">
    <location>
        <begin position="156"/>
        <end position="175"/>
    </location>
</feature>
<comment type="caution">
    <text evidence="3">The sequence shown here is derived from an EMBL/GenBank/DDBJ whole genome shotgun (WGS) entry which is preliminary data.</text>
</comment>
<organism evidence="3 4">
    <name type="scientific">Prorocentrum cordatum</name>
    <dbReference type="NCBI Taxonomy" id="2364126"/>
    <lineage>
        <taxon>Eukaryota</taxon>
        <taxon>Sar</taxon>
        <taxon>Alveolata</taxon>
        <taxon>Dinophyceae</taxon>
        <taxon>Prorocentrales</taxon>
        <taxon>Prorocentraceae</taxon>
        <taxon>Prorocentrum</taxon>
    </lineage>
</organism>
<sequence length="241" mass="25152">APHAAAPGRCAAAAEAAGATAPLTAARYAAAPSPPSGGSWALGPELRIGDRLRHGLLMGQCATTTAEGRTGEKGAVAENGPLNLPLHVFVPRRVRAGAPLAPRPCSKAAGLPPRPPVAQWRPGRRPPPTHASAPFQSGRTVRARACSRVRSGTSLCRRNLSKQPKGPRLSTLGGIGANSPWSATAKGMLSPGCGLRSAPFGPGGRGRFQRRNWYPYRYPLAVFFFFFGLLGRPSSPPLDSC</sequence>
<name>A0ABN9XRC6_9DINO</name>
<evidence type="ECO:0000313" key="4">
    <source>
        <dbReference type="Proteomes" id="UP001189429"/>
    </source>
</evidence>
<dbReference type="Proteomes" id="UP001189429">
    <property type="component" value="Unassembled WGS sequence"/>
</dbReference>
<evidence type="ECO:0000313" key="3">
    <source>
        <dbReference type="EMBL" id="CAK0901219.1"/>
    </source>
</evidence>
<gene>
    <name evidence="3" type="ORF">PCOR1329_LOCUS78240</name>
</gene>
<proteinExistence type="predicted"/>
<keyword evidence="2" id="KW-1133">Transmembrane helix</keyword>
<keyword evidence="2" id="KW-0812">Transmembrane</keyword>
<reference evidence="3" key="1">
    <citation type="submission" date="2023-10" db="EMBL/GenBank/DDBJ databases">
        <authorList>
            <person name="Chen Y."/>
            <person name="Shah S."/>
            <person name="Dougan E. K."/>
            <person name="Thang M."/>
            <person name="Chan C."/>
        </authorList>
    </citation>
    <scope>NUCLEOTIDE SEQUENCE [LARGE SCALE GENOMIC DNA]</scope>
</reference>
<dbReference type="EMBL" id="CAUYUJ010020895">
    <property type="protein sequence ID" value="CAK0901219.1"/>
    <property type="molecule type" value="Genomic_DNA"/>
</dbReference>
<feature type="region of interest" description="Disordered" evidence="1">
    <location>
        <begin position="103"/>
        <end position="143"/>
    </location>
</feature>
<accession>A0ABN9XRC6</accession>
<evidence type="ECO:0000256" key="2">
    <source>
        <dbReference type="SAM" id="Phobius"/>
    </source>
</evidence>